<proteinExistence type="predicted"/>
<reference evidence="2" key="1">
    <citation type="journal article" date="2023" name="G3 (Bethesda)">
        <title>Genome assembly and association tests identify interacting loci associated with vigor, precocity, and sex in interspecific pistachio rootstocks.</title>
        <authorList>
            <person name="Palmer W."/>
            <person name="Jacygrad E."/>
            <person name="Sagayaradj S."/>
            <person name="Cavanaugh K."/>
            <person name="Han R."/>
            <person name="Bertier L."/>
            <person name="Beede B."/>
            <person name="Kafkas S."/>
            <person name="Golino D."/>
            <person name="Preece J."/>
            <person name="Michelmore R."/>
        </authorList>
    </citation>
    <scope>NUCLEOTIDE SEQUENCE [LARGE SCALE GENOMIC DNA]</scope>
</reference>
<accession>A0ACC0XK57</accession>
<organism evidence="1 2">
    <name type="scientific">Pistacia integerrima</name>
    <dbReference type="NCBI Taxonomy" id="434235"/>
    <lineage>
        <taxon>Eukaryota</taxon>
        <taxon>Viridiplantae</taxon>
        <taxon>Streptophyta</taxon>
        <taxon>Embryophyta</taxon>
        <taxon>Tracheophyta</taxon>
        <taxon>Spermatophyta</taxon>
        <taxon>Magnoliopsida</taxon>
        <taxon>eudicotyledons</taxon>
        <taxon>Gunneridae</taxon>
        <taxon>Pentapetalae</taxon>
        <taxon>rosids</taxon>
        <taxon>malvids</taxon>
        <taxon>Sapindales</taxon>
        <taxon>Anacardiaceae</taxon>
        <taxon>Pistacia</taxon>
    </lineage>
</organism>
<dbReference type="EMBL" id="CM047747">
    <property type="protein sequence ID" value="KAJ0018602.1"/>
    <property type="molecule type" value="Genomic_DNA"/>
</dbReference>
<keyword evidence="2" id="KW-1185">Reference proteome</keyword>
<name>A0ACC0XK57_9ROSI</name>
<comment type="caution">
    <text evidence="1">The sequence shown here is derived from an EMBL/GenBank/DDBJ whole genome shotgun (WGS) entry which is preliminary data.</text>
</comment>
<gene>
    <name evidence="1" type="ORF">Pint_12297</name>
</gene>
<evidence type="ECO:0000313" key="1">
    <source>
        <dbReference type="EMBL" id="KAJ0018602.1"/>
    </source>
</evidence>
<protein>
    <submittedName>
        <fullName evidence="1">Uncharacterized protein</fullName>
    </submittedName>
</protein>
<evidence type="ECO:0000313" key="2">
    <source>
        <dbReference type="Proteomes" id="UP001163603"/>
    </source>
</evidence>
<dbReference type="Proteomes" id="UP001163603">
    <property type="component" value="Chromosome 12"/>
</dbReference>
<sequence>MFGRQRVKERNELSLRDRMNERDELMNERKLRRGWGYRINETDVNCFVDTGQEIPDSAFELVERLWKQVMLLDDSQILEIIRKPWSLILRLQNKETFGF</sequence>